<keyword evidence="7" id="KW-1185">Reference proteome</keyword>
<dbReference type="InterPro" id="IPR002048">
    <property type="entry name" value="EF_hand_dom"/>
</dbReference>
<dbReference type="GO" id="GO:0005829">
    <property type="term" value="C:cytosol"/>
    <property type="evidence" value="ECO:0007669"/>
    <property type="project" value="TreeGrafter"/>
</dbReference>
<comment type="similarity">
    <text evidence="1">Belongs to the HipA Ser/Thr kinase family.</text>
</comment>
<sequence>MQISHKHTESVAGLKLTLGSQELAVLTHYSGGKNILVFSPNYLTLPVDQRHTFTLTQLAAPAMLQQPLVSHQKLTPLLSNLLPEGALREWMATSLKVHTDNEFPLFAHMSHNLPGALRATPISAGELPDWALDHRRQIESIQIDVEHTSTKFSLAGVQMKFSSTKQDGRFNLKVDADGESWIIKTPSTIHKNVPENEYTAMRLAQAAGVVIPDIQLVELDRLDHLPDIQLPNETYAYAIKRFDRDDIGRIHTEDFAQVFQVYPSDKYKKFNYEQIGSALFRYSATGLADVQQMARRLLVNILLGNGDAHLKNWSLIYHNKSRPQLSPAYDIVFTLPYVAGDDSAALKMAKQNSFYSLDYAAFETWSKRMQVPWPAIKVHLQDTLERARAQWPQLLRELPMLATHKQALITHWHRLHPDFHL</sequence>
<evidence type="ECO:0000256" key="3">
    <source>
        <dbReference type="ARBA" id="ARBA00022777"/>
    </source>
</evidence>
<dbReference type="GO" id="GO:0005509">
    <property type="term" value="F:calcium ion binding"/>
    <property type="evidence" value="ECO:0007669"/>
    <property type="project" value="InterPro"/>
</dbReference>
<keyword evidence="2" id="KW-0808">Transferase</keyword>
<dbReference type="InterPro" id="IPR052028">
    <property type="entry name" value="HipA_Ser/Thr_kinase"/>
</dbReference>
<dbReference type="InterPro" id="IPR017508">
    <property type="entry name" value="HipA_N1"/>
</dbReference>
<name>A0AAW7QYH2_9GAMM</name>
<reference evidence="7 8" key="1">
    <citation type="submission" date="2021-03" db="EMBL/GenBank/DDBJ databases">
        <title>Pseudidiomarina terrestris, a new bacterium isolated from saline soil.</title>
        <authorList>
            <person name="Galisteo C."/>
            <person name="De La Haba R."/>
            <person name="Sanchez-Porro C."/>
            <person name="Ventosa A."/>
        </authorList>
    </citation>
    <scope>NUCLEOTIDE SEQUENCE [LARGE SCALE GENOMIC DNA]</scope>
    <source>
        <strain evidence="5 8">1APP75-32.1</strain>
        <strain evidence="7">1APR75-15</strain>
        <strain evidence="6">1ASR75-15</strain>
    </source>
</reference>
<accession>A0AAW7QYH2</accession>
<organism evidence="5 8">
    <name type="scientific">Pseudidiomarina terrestris</name>
    <dbReference type="NCBI Taxonomy" id="2820060"/>
    <lineage>
        <taxon>Bacteria</taxon>
        <taxon>Pseudomonadati</taxon>
        <taxon>Pseudomonadota</taxon>
        <taxon>Gammaproteobacteria</taxon>
        <taxon>Alteromonadales</taxon>
        <taxon>Idiomarinaceae</taxon>
        <taxon>Pseudidiomarina</taxon>
    </lineage>
</organism>
<dbReference type="Gene3D" id="1.10.1070.20">
    <property type="match status" value="1"/>
</dbReference>
<dbReference type="PANTHER" id="PTHR37419:SF1">
    <property type="entry name" value="SERINE_THREONINE-PROTEIN KINASE TOXIN HIPA"/>
    <property type="match status" value="1"/>
</dbReference>
<evidence type="ECO:0000313" key="8">
    <source>
        <dbReference type="Proteomes" id="UP001169492"/>
    </source>
</evidence>
<dbReference type="EMBL" id="JAGGJC010000001">
    <property type="protein sequence ID" value="MDN7129212.1"/>
    <property type="molecule type" value="Genomic_DNA"/>
</dbReference>
<dbReference type="Pfam" id="PF07804">
    <property type="entry name" value="HipA_C"/>
    <property type="match status" value="1"/>
</dbReference>
<evidence type="ECO:0000256" key="1">
    <source>
        <dbReference type="ARBA" id="ARBA00010164"/>
    </source>
</evidence>
<dbReference type="EMBL" id="JAGGJB010000003">
    <property type="protein sequence ID" value="MDN7124497.1"/>
    <property type="molecule type" value="Genomic_DNA"/>
</dbReference>
<keyword evidence="3" id="KW-0418">Kinase</keyword>
<dbReference type="PROSITE" id="PS50222">
    <property type="entry name" value="EF_HAND_2"/>
    <property type="match status" value="1"/>
</dbReference>
<gene>
    <name evidence="5" type="ORF">J6I90_06350</name>
    <name evidence="6" type="ORF">J6I92_04955</name>
</gene>
<dbReference type="PANTHER" id="PTHR37419">
    <property type="entry name" value="SERINE/THREONINE-PROTEIN KINASE TOXIN HIPA"/>
    <property type="match status" value="1"/>
</dbReference>
<dbReference type="Proteomes" id="UP001169492">
    <property type="component" value="Unassembled WGS sequence"/>
</dbReference>
<evidence type="ECO:0000259" key="4">
    <source>
        <dbReference type="PROSITE" id="PS50222"/>
    </source>
</evidence>
<dbReference type="NCBIfam" id="TIGR03071">
    <property type="entry name" value="couple_hipA"/>
    <property type="match status" value="1"/>
</dbReference>
<comment type="caution">
    <text evidence="5">The sequence shown here is derived from an EMBL/GenBank/DDBJ whole genome shotgun (WGS) entry which is preliminary data.</text>
</comment>
<dbReference type="Pfam" id="PF13657">
    <property type="entry name" value="Couple_hipA"/>
    <property type="match status" value="1"/>
</dbReference>
<evidence type="ECO:0000313" key="6">
    <source>
        <dbReference type="EMBL" id="MDN7129212.1"/>
    </source>
</evidence>
<proteinExistence type="inferred from homology"/>
<protein>
    <submittedName>
        <fullName evidence="5">Type II toxin-antitoxin system HipA family toxin</fullName>
    </submittedName>
</protein>
<evidence type="ECO:0000313" key="7">
    <source>
        <dbReference type="Proteomes" id="UP001169491"/>
    </source>
</evidence>
<dbReference type="Proteomes" id="UP001169491">
    <property type="component" value="Unassembled WGS sequence"/>
</dbReference>
<dbReference type="GO" id="GO:0004674">
    <property type="term" value="F:protein serine/threonine kinase activity"/>
    <property type="evidence" value="ECO:0007669"/>
    <property type="project" value="TreeGrafter"/>
</dbReference>
<evidence type="ECO:0000313" key="5">
    <source>
        <dbReference type="EMBL" id="MDN7124497.1"/>
    </source>
</evidence>
<dbReference type="AlphaFoldDB" id="A0AAW7QYH2"/>
<dbReference type="RefSeq" id="WP_301774450.1">
    <property type="nucleotide sequence ID" value="NZ_JAGGJB010000003.1"/>
</dbReference>
<feature type="domain" description="EF-hand" evidence="4">
    <location>
        <begin position="230"/>
        <end position="265"/>
    </location>
</feature>
<dbReference type="InterPro" id="IPR012893">
    <property type="entry name" value="HipA-like_C"/>
</dbReference>
<evidence type="ECO:0000256" key="2">
    <source>
        <dbReference type="ARBA" id="ARBA00022679"/>
    </source>
</evidence>